<accession>A0ABR6L1C9</accession>
<protein>
    <submittedName>
        <fullName evidence="5">Sugar lactone lactonase YvrE</fullName>
    </submittedName>
</protein>
<evidence type="ECO:0000256" key="1">
    <source>
        <dbReference type="ARBA" id="ARBA00022729"/>
    </source>
</evidence>
<dbReference type="SUPFAM" id="SSF101898">
    <property type="entry name" value="NHL repeat"/>
    <property type="match status" value="1"/>
</dbReference>
<evidence type="ECO:0000256" key="2">
    <source>
        <dbReference type="ARBA" id="ARBA00022737"/>
    </source>
</evidence>
<dbReference type="InterPro" id="IPR001258">
    <property type="entry name" value="NHL_repeat"/>
</dbReference>
<keyword evidence="6" id="KW-1185">Reference proteome</keyword>
<dbReference type="Gene3D" id="2.120.10.30">
    <property type="entry name" value="TolB, C-terminal domain"/>
    <property type="match status" value="1"/>
</dbReference>
<evidence type="ECO:0000256" key="3">
    <source>
        <dbReference type="ARBA" id="ARBA00023180"/>
    </source>
</evidence>
<dbReference type="PROSITE" id="PS51125">
    <property type="entry name" value="NHL"/>
    <property type="match status" value="1"/>
</dbReference>
<dbReference type="Pfam" id="PF01436">
    <property type="entry name" value="NHL"/>
    <property type="match status" value="1"/>
</dbReference>
<keyword evidence="1" id="KW-0732">Signal</keyword>
<evidence type="ECO:0000256" key="4">
    <source>
        <dbReference type="PROSITE-ProRule" id="PRU00504"/>
    </source>
</evidence>
<keyword evidence="3" id="KW-0325">Glycoprotein</keyword>
<keyword evidence="2" id="KW-0677">Repeat</keyword>
<dbReference type="Proteomes" id="UP000539538">
    <property type="component" value="Unassembled WGS sequence"/>
</dbReference>
<sequence length="298" mass="33269">MTVGQGNFRYKLDDEWGRMPNGDRTRYVSMIACDAEDRIYAFCRAGEAVRVFSPQGDLIASWGEGLFLRPHGIGVSPGGQVYCVDDKAHVIRSFTFDGRPIRVWGEFGTPRIAEEEGALEPDKAAKFFAPTDIAFAPDGTMFITDGYGNSEVHRFSSHGEWEFTWGTPGQGPSQFKTVHAVCLDSKGRVIVADRGNDRLQVFTPNGELLAIMDDVLHPNAIQCDAQDYIYSTGKGQVDIRTPDGELVCRWGKRHIDQDVREQEILHRAHGLAIDSSGNLYLGDEMHDHGGFLRRYVRV</sequence>
<dbReference type="PANTHER" id="PTHR10680:SF38">
    <property type="entry name" value="BLL1368 PROTEIN"/>
    <property type="match status" value="1"/>
</dbReference>
<feature type="repeat" description="NHL" evidence="4">
    <location>
        <begin position="166"/>
        <end position="205"/>
    </location>
</feature>
<reference evidence="5 6" key="1">
    <citation type="submission" date="2020-08" db="EMBL/GenBank/DDBJ databases">
        <title>Genomic Encyclopedia of Type Strains, Phase IV (KMG-IV): sequencing the most valuable type-strain genomes for metagenomic binning, comparative biology and taxonomic classification.</title>
        <authorList>
            <person name="Goeker M."/>
        </authorList>
    </citation>
    <scope>NUCLEOTIDE SEQUENCE [LARGE SCALE GENOMIC DNA]</scope>
    <source>
        <strain evidence="5 6">DSM 7050</strain>
    </source>
</reference>
<dbReference type="InterPro" id="IPR011042">
    <property type="entry name" value="6-blade_b-propeller_TolB-like"/>
</dbReference>
<gene>
    <name evidence="5" type="ORF">GGQ99_002354</name>
</gene>
<dbReference type="RefSeq" id="WP_183262653.1">
    <property type="nucleotide sequence ID" value="NZ_BAAAVZ010000002.1"/>
</dbReference>
<proteinExistence type="predicted"/>
<dbReference type="PANTHER" id="PTHR10680">
    <property type="entry name" value="PEPTIDYL-GLYCINE ALPHA-AMIDATING MONOOXYGENASE"/>
    <property type="match status" value="1"/>
</dbReference>
<organism evidence="5 6">
    <name type="scientific">Aminobacter niigataensis</name>
    <dbReference type="NCBI Taxonomy" id="83265"/>
    <lineage>
        <taxon>Bacteria</taxon>
        <taxon>Pseudomonadati</taxon>
        <taxon>Pseudomonadota</taxon>
        <taxon>Alphaproteobacteria</taxon>
        <taxon>Hyphomicrobiales</taxon>
        <taxon>Phyllobacteriaceae</taxon>
        <taxon>Aminobacter</taxon>
    </lineage>
</organism>
<evidence type="ECO:0000313" key="5">
    <source>
        <dbReference type="EMBL" id="MBB4650599.1"/>
    </source>
</evidence>
<comment type="caution">
    <text evidence="5">The sequence shown here is derived from an EMBL/GenBank/DDBJ whole genome shotgun (WGS) entry which is preliminary data.</text>
</comment>
<dbReference type="EMBL" id="JACHOT010000002">
    <property type="protein sequence ID" value="MBB4650599.1"/>
    <property type="molecule type" value="Genomic_DNA"/>
</dbReference>
<name>A0ABR6L1C9_9HYPH</name>
<evidence type="ECO:0000313" key="6">
    <source>
        <dbReference type="Proteomes" id="UP000539538"/>
    </source>
</evidence>